<dbReference type="InterPro" id="IPR001421">
    <property type="entry name" value="ATP8_metazoa"/>
</dbReference>
<evidence type="ECO:0000256" key="6">
    <source>
        <dbReference type="ARBA" id="ARBA00022692"/>
    </source>
</evidence>
<keyword evidence="8 13" id="KW-1133">Transmembrane helix</keyword>
<comment type="similarity">
    <text evidence="2 12">Belongs to the ATPase protein 8 family.</text>
</comment>
<evidence type="ECO:0000256" key="3">
    <source>
        <dbReference type="ARBA" id="ARBA00011291"/>
    </source>
</evidence>
<dbReference type="GO" id="GO:0045259">
    <property type="term" value="C:proton-transporting ATP synthase complex"/>
    <property type="evidence" value="ECO:0007669"/>
    <property type="project" value="UniProtKB-KW"/>
</dbReference>
<evidence type="ECO:0000256" key="10">
    <source>
        <dbReference type="ARBA" id="ARBA00023128"/>
    </source>
</evidence>
<dbReference type="EMBL" id="MT897842">
    <property type="protein sequence ID" value="QSV10215.1"/>
    <property type="molecule type" value="Genomic_DNA"/>
</dbReference>
<dbReference type="RefSeq" id="YP_010230551.1">
    <property type="nucleotide sequence ID" value="NC_059702.1"/>
</dbReference>
<dbReference type="GO" id="GO:0015986">
    <property type="term" value="P:proton motive force-driven ATP synthesis"/>
    <property type="evidence" value="ECO:0007669"/>
    <property type="project" value="InterPro"/>
</dbReference>
<reference evidence="14" key="1">
    <citation type="journal article" date="2020" name="Mitochondrial DNA Part B Resour">
        <title>Characterization of the complete mitochondrial genome of Euwallacea fornicatus (Eichhoff, 1868) (Coleoptera: Curculionidae: Scolytinae) and its phylogenetic implications.</title>
        <authorList>
            <person name="Wang L.J."/>
            <person name="Hsu M.H."/>
            <person name="Liu T.Y."/>
            <person name="Lin M.Y."/>
            <person name="Sung C.H."/>
        </authorList>
    </citation>
    <scope>NUCLEOTIDE SEQUENCE</scope>
</reference>
<keyword evidence="5 12" id="KW-0138">CF(0)</keyword>
<evidence type="ECO:0000256" key="9">
    <source>
        <dbReference type="ARBA" id="ARBA00023065"/>
    </source>
</evidence>
<keyword evidence="11 13" id="KW-0472">Membrane</keyword>
<comment type="subcellular location">
    <subcellularLocation>
        <location evidence="1 12">Mitochondrion membrane</location>
        <topology evidence="1 12">Single-pass membrane protein</topology>
    </subcellularLocation>
</comment>
<name>A0A8A2F1S8_9CUCU</name>
<feature type="transmembrane region" description="Helical" evidence="13">
    <location>
        <begin position="6"/>
        <end position="29"/>
    </location>
</feature>
<evidence type="ECO:0000256" key="12">
    <source>
        <dbReference type="RuleBase" id="RU003661"/>
    </source>
</evidence>
<dbReference type="GO" id="GO:0031966">
    <property type="term" value="C:mitochondrial membrane"/>
    <property type="evidence" value="ECO:0007669"/>
    <property type="project" value="UniProtKB-SubCell"/>
</dbReference>
<keyword evidence="6 12" id="KW-0812">Transmembrane</keyword>
<gene>
    <name evidence="14" type="primary">atp8</name>
</gene>
<dbReference type="GeneID" id="69221963"/>
<comment type="subunit">
    <text evidence="3">F-type ATPases have 2 components, CF(1) - the catalytic core - and CF(0) - the membrane proton channel.</text>
</comment>
<dbReference type="Pfam" id="PF00895">
    <property type="entry name" value="ATP-synt_8"/>
    <property type="match status" value="1"/>
</dbReference>
<evidence type="ECO:0000256" key="11">
    <source>
        <dbReference type="ARBA" id="ARBA00023136"/>
    </source>
</evidence>
<protein>
    <recommendedName>
        <fullName evidence="12">ATP synthase complex subunit 8</fullName>
    </recommendedName>
</protein>
<keyword evidence="4 12" id="KW-0813">Transport</keyword>
<evidence type="ECO:0000256" key="4">
    <source>
        <dbReference type="ARBA" id="ARBA00022448"/>
    </source>
</evidence>
<evidence type="ECO:0000256" key="8">
    <source>
        <dbReference type="ARBA" id="ARBA00022989"/>
    </source>
</evidence>
<keyword evidence="9 12" id="KW-0406">Ion transport</keyword>
<organism evidence="14">
    <name type="scientific">Euwallacea fornicatus</name>
    <dbReference type="NCBI Taxonomy" id="995702"/>
    <lineage>
        <taxon>Eukaryota</taxon>
        <taxon>Metazoa</taxon>
        <taxon>Ecdysozoa</taxon>
        <taxon>Arthropoda</taxon>
        <taxon>Hexapoda</taxon>
        <taxon>Insecta</taxon>
        <taxon>Pterygota</taxon>
        <taxon>Neoptera</taxon>
        <taxon>Endopterygota</taxon>
        <taxon>Coleoptera</taxon>
        <taxon>Polyphaga</taxon>
        <taxon>Cucujiformia</taxon>
        <taxon>Curculionidae</taxon>
        <taxon>Scolytinae</taxon>
        <taxon>Euwallacea</taxon>
    </lineage>
</organism>
<accession>A0A8A2F1S8</accession>
<dbReference type="GO" id="GO:0015078">
    <property type="term" value="F:proton transmembrane transporter activity"/>
    <property type="evidence" value="ECO:0007669"/>
    <property type="project" value="InterPro"/>
</dbReference>
<evidence type="ECO:0000256" key="13">
    <source>
        <dbReference type="SAM" id="Phobius"/>
    </source>
</evidence>
<sequence>MPQMAPISWITLYVFFNLLFILSCIINFYNFEYTAKTPLINKKSISMNWKW</sequence>
<keyword evidence="7 12" id="KW-0375">Hydrogen ion transport</keyword>
<geneLocation type="mitochondrion" evidence="14"/>
<evidence type="ECO:0000256" key="1">
    <source>
        <dbReference type="ARBA" id="ARBA00004304"/>
    </source>
</evidence>
<evidence type="ECO:0000313" key="14">
    <source>
        <dbReference type="EMBL" id="QSV10215.1"/>
    </source>
</evidence>
<evidence type="ECO:0000256" key="5">
    <source>
        <dbReference type="ARBA" id="ARBA00022547"/>
    </source>
</evidence>
<dbReference type="AlphaFoldDB" id="A0A8A2F1S8"/>
<evidence type="ECO:0000256" key="2">
    <source>
        <dbReference type="ARBA" id="ARBA00008892"/>
    </source>
</evidence>
<keyword evidence="10 12" id="KW-0496">Mitochondrion</keyword>
<evidence type="ECO:0000256" key="7">
    <source>
        <dbReference type="ARBA" id="ARBA00022781"/>
    </source>
</evidence>
<proteinExistence type="inferred from homology"/>